<evidence type="ECO:0000256" key="7">
    <source>
        <dbReference type="SAM" id="Coils"/>
    </source>
</evidence>
<feature type="region of interest" description="Disordered" evidence="8">
    <location>
        <begin position="23"/>
        <end position="100"/>
    </location>
</feature>
<name>T1HE69_RHOPR</name>
<comment type="catalytic activity">
    <reaction evidence="6">
        <text>hydrogencarbonate + H(+) = CO2 + H2O</text>
        <dbReference type="Rhea" id="RHEA:10748"/>
        <dbReference type="ChEBI" id="CHEBI:15377"/>
        <dbReference type="ChEBI" id="CHEBI:15378"/>
        <dbReference type="ChEBI" id="CHEBI:16526"/>
        <dbReference type="ChEBI" id="CHEBI:17544"/>
        <dbReference type="EC" id="4.2.1.1"/>
    </reaction>
</comment>
<keyword evidence="5" id="KW-0456">Lyase</keyword>
<organism evidence="10 11">
    <name type="scientific">Rhodnius prolixus</name>
    <name type="common">Triatomid bug</name>
    <dbReference type="NCBI Taxonomy" id="13249"/>
    <lineage>
        <taxon>Eukaryota</taxon>
        <taxon>Metazoa</taxon>
        <taxon>Ecdysozoa</taxon>
        <taxon>Arthropoda</taxon>
        <taxon>Hexapoda</taxon>
        <taxon>Insecta</taxon>
        <taxon>Pterygota</taxon>
        <taxon>Neoptera</taxon>
        <taxon>Paraneoptera</taxon>
        <taxon>Hemiptera</taxon>
        <taxon>Heteroptera</taxon>
        <taxon>Panheteroptera</taxon>
        <taxon>Cimicomorpha</taxon>
        <taxon>Reduviidae</taxon>
        <taxon>Triatominae</taxon>
        <taxon>Rhodnius</taxon>
    </lineage>
</organism>
<keyword evidence="7" id="KW-0175">Coiled coil</keyword>
<dbReference type="SUPFAM" id="SSF51069">
    <property type="entry name" value="Carbonic anhydrase"/>
    <property type="match status" value="1"/>
</dbReference>
<dbReference type="STRING" id="13249.T1HE69"/>
<evidence type="ECO:0000259" key="9">
    <source>
        <dbReference type="PROSITE" id="PS51144"/>
    </source>
</evidence>
<dbReference type="InterPro" id="IPR036398">
    <property type="entry name" value="CA_dom_sf"/>
</dbReference>
<dbReference type="PROSITE" id="PS51144">
    <property type="entry name" value="ALPHA_CA_2"/>
    <property type="match status" value="1"/>
</dbReference>
<dbReference type="GO" id="GO:0008270">
    <property type="term" value="F:zinc ion binding"/>
    <property type="evidence" value="ECO:0007669"/>
    <property type="project" value="InterPro"/>
</dbReference>
<dbReference type="GO" id="GO:0004089">
    <property type="term" value="F:carbonate dehydratase activity"/>
    <property type="evidence" value="ECO:0007669"/>
    <property type="project" value="UniProtKB-EC"/>
</dbReference>
<feature type="domain" description="Alpha-carbonic anhydrase" evidence="9">
    <location>
        <begin position="1"/>
        <end position="402"/>
    </location>
</feature>
<dbReference type="InterPro" id="IPR001148">
    <property type="entry name" value="CA_dom"/>
</dbReference>
<dbReference type="InterPro" id="IPR023561">
    <property type="entry name" value="Carbonic_anhydrase_a-class"/>
</dbReference>
<dbReference type="EMBL" id="ACPB03026138">
    <property type="status" value="NOT_ANNOTATED_CDS"/>
    <property type="molecule type" value="Genomic_DNA"/>
</dbReference>
<sequence length="432" mass="50268">MLERYERDVKNFEILQKKKMDEWGEKRREIIENDKSKGRDLKGSKVETKKDEKDKTKPAEEDQNDKSKDRNLNDSKVETKKEEKDKTKPAEEDPASLATWDAMKREVTNSGIILEEKVWKSLFEKFVVSKEAAEMQEAANNPQTAIKQVPQQRVEKPAAVATEISPEEKNLSKARKLETETMLRLELAHLETCKSEYTVWIKAEEKLNKVLKRELRESYEAFQEELEEREELEDDEDIPEEEKRKTRIRWTIADEKKEQAVRDKLKGVLDRRKQELDKICTKDITCLAIVGLIFKADKAAPPYNLFTFLTHVQEAFEETEVDGNLMKQFQSGLSTSDYFTYSGSTTHSPYSENVTWFVMRDPLPIQPAQVDCLRKMKGEWGPIYSNSREVQSLGSRQIFFNQKPVSFQPTVCPGKELCCDKNMPKQNWSGFI</sequence>
<dbReference type="InParanoid" id="T1HE69"/>
<dbReference type="Pfam" id="PF00194">
    <property type="entry name" value="Carb_anhydrase"/>
    <property type="match status" value="1"/>
</dbReference>
<dbReference type="Gene3D" id="3.10.200.10">
    <property type="entry name" value="Alpha carbonic anhydrase"/>
    <property type="match status" value="1"/>
</dbReference>
<keyword evidence="3" id="KW-0479">Metal-binding</keyword>
<dbReference type="VEuPathDB" id="VectorBase:RPRC002341"/>
<feature type="coiled-coil region" evidence="7">
    <location>
        <begin position="201"/>
        <end position="235"/>
    </location>
</feature>
<comment type="similarity">
    <text evidence="1">Belongs to the alpha-carbonic anhydrase family.</text>
</comment>
<evidence type="ECO:0000256" key="5">
    <source>
        <dbReference type="ARBA" id="ARBA00023239"/>
    </source>
</evidence>
<accession>T1HE69</accession>
<evidence type="ECO:0000256" key="4">
    <source>
        <dbReference type="ARBA" id="ARBA00022833"/>
    </source>
</evidence>
<evidence type="ECO:0000256" key="1">
    <source>
        <dbReference type="ARBA" id="ARBA00010718"/>
    </source>
</evidence>
<evidence type="ECO:0000256" key="3">
    <source>
        <dbReference type="ARBA" id="ARBA00022723"/>
    </source>
</evidence>
<keyword evidence="4" id="KW-0862">Zinc</keyword>
<evidence type="ECO:0000256" key="6">
    <source>
        <dbReference type="ARBA" id="ARBA00048348"/>
    </source>
</evidence>
<evidence type="ECO:0000313" key="11">
    <source>
        <dbReference type="Proteomes" id="UP000015103"/>
    </source>
</evidence>
<dbReference type="Proteomes" id="UP000015103">
    <property type="component" value="Unassembled WGS sequence"/>
</dbReference>
<reference evidence="10" key="1">
    <citation type="submission" date="2015-05" db="UniProtKB">
        <authorList>
            <consortium name="EnsemblMetazoa"/>
        </authorList>
    </citation>
    <scope>IDENTIFICATION</scope>
</reference>
<keyword evidence="11" id="KW-1185">Reference proteome</keyword>
<dbReference type="eggNOG" id="KOG0382">
    <property type="taxonomic scope" value="Eukaryota"/>
</dbReference>
<feature type="compositionally biased region" description="Basic and acidic residues" evidence="8">
    <location>
        <begin position="23"/>
        <end position="91"/>
    </location>
</feature>
<evidence type="ECO:0000313" key="10">
    <source>
        <dbReference type="EnsemblMetazoa" id="RPRC002341-PA"/>
    </source>
</evidence>
<dbReference type="EC" id="4.2.1.1" evidence="2"/>
<evidence type="ECO:0000256" key="8">
    <source>
        <dbReference type="SAM" id="MobiDB-lite"/>
    </source>
</evidence>
<evidence type="ECO:0000256" key="2">
    <source>
        <dbReference type="ARBA" id="ARBA00012925"/>
    </source>
</evidence>
<dbReference type="HOGENOM" id="CLU_635106_0_0_1"/>
<dbReference type="SMART" id="SM01057">
    <property type="entry name" value="Carb_anhydrase"/>
    <property type="match status" value="1"/>
</dbReference>
<protein>
    <recommendedName>
        <fullName evidence="2">carbonic anhydrase</fullName>
        <ecNumber evidence="2">4.2.1.1</ecNumber>
    </recommendedName>
</protein>
<dbReference type="PANTHER" id="PTHR18952">
    <property type="entry name" value="CARBONIC ANHYDRASE"/>
    <property type="match status" value="1"/>
</dbReference>
<dbReference type="AlphaFoldDB" id="T1HE69"/>
<proteinExistence type="inferred from homology"/>
<dbReference type="PANTHER" id="PTHR18952:SF265">
    <property type="entry name" value="CARBONIC ANHYDRASE"/>
    <property type="match status" value="1"/>
</dbReference>
<dbReference type="EnsemblMetazoa" id="RPRC002341-RA">
    <property type="protein sequence ID" value="RPRC002341-PA"/>
    <property type="gene ID" value="RPRC002341"/>
</dbReference>